<dbReference type="Gene3D" id="3.60.10.10">
    <property type="entry name" value="Endonuclease/exonuclease/phosphatase"/>
    <property type="match status" value="1"/>
</dbReference>
<dbReference type="Gene3D" id="3.30.420.10">
    <property type="entry name" value="Ribonuclease H-like superfamily/Ribonuclease H"/>
    <property type="match status" value="1"/>
</dbReference>
<dbReference type="CDD" id="cd01650">
    <property type="entry name" value="RT_nLTR_like"/>
    <property type="match status" value="1"/>
</dbReference>
<feature type="non-terminal residue" evidence="3">
    <location>
        <position position="1081"/>
    </location>
</feature>
<dbReference type="SUPFAM" id="SSF53098">
    <property type="entry name" value="Ribonuclease H-like"/>
    <property type="match status" value="1"/>
</dbReference>
<evidence type="ECO:0000259" key="2">
    <source>
        <dbReference type="PROSITE" id="PS50878"/>
    </source>
</evidence>
<feature type="non-terminal residue" evidence="3">
    <location>
        <position position="1"/>
    </location>
</feature>
<accession>L7MD82</accession>
<sequence>KQSVFVLNVYSPPSDQRQTFHSLFRKATSIAKHSPLIVAGDFNAPHNAWGYMRQTVKGENLVRILDDLAFTVITDPGFPTRLGTSVARDTTPDLACVKNIANVTWANKQENLGSDHFIAAVSLKVDAKPPRVFRVTDWDKFRTIRKERTSTYSSFTEAIVSLKEDVERATTVVQTEADVPRMDPHLAHLLEAKSSILTRWKTQRLNRRLRTKVAELNRRIETYCAELNRLQWDEVCAAVDGSMRTGGKWNLLKHLLGDAQTKGNQRQTLSKVIHKHKQEGGTEQSFLNAVADKYLPTGPTQDEDYPRIECATVEELDAPFTESEIRAVLHNLNSRSAPGPDNVSNRLLRNLDDKAVELLTKEVNRVWEEGEVPDGWKAASVILIPKPGKPLNLDNMRPISLTSCVGKVAEHAILNRVSGYIERRDLFPHNMVGFRHGLSTQEVMLMLKKQIFDSSTRDVRGILALDLTKAFDTVLHRYILQAMAGMGLGVKFQAFVRSFLMNRTATIQVEQIRSREYKLGPRGTPQGSVISPLLFNIVMKGLSDRLGGLRGIGHALYADDITIWCPGGSLAEMEQALQAALDETEAYLADTGLKLSPSKSELLLYRPARQGVRGLTPLNQLPVALYSSGQKIPRVDSIKILGLIIDARGCNARTITHVTAKTENMLRLIARVSNRKKGLGEDNLLRMYHAFLMSHINYVASALVWTKTEKRKLNTLMRKSIKKVLGLPICTSSDRLDQLGMHNNIDEIIEAQVTAQVVRLSSSKAGRRILDEVGMAPRIMEERRATLSRETRATYMVGPFPRNVHPQYNEGRRKARARAILKRVRDDMDSVVFVDAAQYGNEKIFALSVIDGRGLLRSSASARAATPGIAEQIAVALALSDPERPYIYTDSREAIRAFETGNLAREAASILEKRACPGSHFITWFPAHMGKNVLEGFPNLNELAHDRARELTRRDGLEAPEGQEGTQQNDPLLTFNEITTHYQLGRRVYPLPHPKLSRDQSTTLRMLQTGSFPSRGFLSKIYSDVDPGCPDCSETFCSVAHMLWRCPALPNNLLSSEDEWEEAIRSTALRKQAQAIQRAQE</sequence>
<dbReference type="Pfam" id="PF00078">
    <property type="entry name" value="RVT_1"/>
    <property type="match status" value="1"/>
</dbReference>
<name>L7MD82_RHIPC</name>
<dbReference type="InterPro" id="IPR000477">
    <property type="entry name" value="RT_dom"/>
</dbReference>
<evidence type="ECO:0000256" key="1">
    <source>
        <dbReference type="SAM" id="Coils"/>
    </source>
</evidence>
<dbReference type="GO" id="GO:0003676">
    <property type="term" value="F:nucleic acid binding"/>
    <property type="evidence" value="ECO:0007669"/>
    <property type="project" value="InterPro"/>
</dbReference>
<dbReference type="InterPro" id="IPR043502">
    <property type="entry name" value="DNA/RNA_pol_sf"/>
</dbReference>
<dbReference type="PROSITE" id="PS50878">
    <property type="entry name" value="RT_POL"/>
    <property type="match status" value="1"/>
</dbReference>
<dbReference type="GO" id="GO:0003824">
    <property type="term" value="F:catalytic activity"/>
    <property type="evidence" value="ECO:0007669"/>
    <property type="project" value="InterPro"/>
</dbReference>
<reference evidence="3" key="1">
    <citation type="submission" date="2012-11" db="EMBL/GenBank/DDBJ databases">
        <authorList>
            <person name="Lucero-Rivera Y.E."/>
            <person name="Tovar-Ramirez D."/>
        </authorList>
    </citation>
    <scope>NUCLEOTIDE SEQUENCE</scope>
    <source>
        <tissue evidence="3">Salivary gland</tissue>
    </source>
</reference>
<dbReference type="PANTHER" id="PTHR19446">
    <property type="entry name" value="REVERSE TRANSCRIPTASES"/>
    <property type="match status" value="1"/>
</dbReference>
<dbReference type="EMBL" id="GACK01003885">
    <property type="protein sequence ID" value="JAA61149.1"/>
    <property type="molecule type" value="mRNA"/>
</dbReference>
<feature type="coiled-coil region" evidence="1">
    <location>
        <begin position="206"/>
        <end position="233"/>
    </location>
</feature>
<proteinExistence type="evidence at transcript level"/>
<dbReference type="SUPFAM" id="SSF56219">
    <property type="entry name" value="DNase I-like"/>
    <property type="match status" value="1"/>
</dbReference>
<dbReference type="InterPro" id="IPR036397">
    <property type="entry name" value="RNaseH_sf"/>
</dbReference>
<dbReference type="InterPro" id="IPR012337">
    <property type="entry name" value="RNaseH-like_sf"/>
</dbReference>
<reference evidence="3" key="2">
    <citation type="journal article" date="2015" name="J. Proteomics">
        <title>Sexual differences in the sialomes of the zebra tick, Rhipicephalus pulchellus.</title>
        <authorList>
            <person name="Tan A.W."/>
            <person name="Francischetti I.M."/>
            <person name="Slovak M."/>
            <person name="Kini R.M."/>
            <person name="Ribeiro J.M."/>
        </authorList>
    </citation>
    <scope>NUCLEOTIDE SEQUENCE</scope>
    <source>
        <tissue evidence="3">Salivary gland</tissue>
    </source>
</reference>
<dbReference type="InterPro" id="IPR005135">
    <property type="entry name" value="Endo/exonuclease/phosphatase"/>
</dbReference>
<dbReference type="AlphaFoldDB" id="L7MD82"/>
<protein>
    <submittedName>
        <fullName evidence="3">Putative tick transposon</fullName>
    </submittedName>
</protein>
<organism evidence="3">
    <name type="scientific">Rhipicephalus pulchellus</name>
    <name type="common">Yellow backed tick</name>
    <name type="synonym">Dermacentor pulchellus</name>
    <dbReference type="NCBI Taxonomy" id="72859"/>
    <lineage>
        <taxon>Eukaryota</taxon>
        <taxon>Metazoa</taxon>
        <taxon>Ecdysozoa</taxon>
        <taxon>Arthropoda</taxon>
        <taxon>Chelicerata</taxon>
        <taxon>Arachnida</taxon>
        <taxon>Acari</taxon>
        <taxon>Parasitiformes</taxon>
        <taxon>Ixodida</taxon>
        <taxon>Ixodoidea</taxon>
        <taxon>Ixodidae</taxon>
        <taxon>Rhipicephalinae</taxon>
        <taxon>Rhipicephalus</taxon>
        <taxon>Rhipicephalus</taxon>
    </lineage>
</organism>
<feature type="domain" description="Reverse transcriptase" evidence="2">
    <location>
        <begin position="365"/>
        <end position="645"/>
    </location>
</feature>
<dbReference type="GO" id="GO:0071897">
    <property type="term" value="P:DNA biosynthetic process"/>
    <property type="evidence" value="ECO:0007669"/>
    <property type="project" value="UniProtKB-ARBA"/>
</dbReference>
<dbReference type="InterPro" id="IPR036691">
    <property type="entry name" value="Endo/exonu/phosph_ase_sf"/>
</dbReference>
<dbReference type="Pfam" id="PF14529">
    <property type="entry name" value="Exo_endo_phos_2"/>
    <property type="match status" value="1"/>
</dbReference>
<keyword evidence="1" id="KW-0175">Coiled coil</keyword>
<dbReference type="GO" id="GO:0042575">
    <property type="term" value="C:DNA polymerase complex"/>
    <property type="evidence" value="ECO:0007669"/>
    <property type="project" value="UniProtKB-ARBA"/>
</dbReference>
<evidence type="ECO:0000313" key="3">
    <source>
        <dbReference type="EMBL" id="JAA61149.1"/>
    </source>
</evidence>
<dbReference type="SUPFAM" id="SSF56672">
    <property type="entry name" value="DNA/RNA polymerases"/>
    <property type="match status" value="1"/>
</dbReference>